<organism evidence="4 5">
    <name type="scientific">Svornostia abyssi</name>
    <dbReference type="NCBI Taxonomy" id="2898438"/>
    <lineage>
        <taxon>Bacteria</taxon>
        <taxon>Bacillati</taxon>
        <taxon>Actinomycetota</taxon>
        <taxon>Thermoleophilia</taxon>
        <taxon>Solirubrobacterales</taxon>
        <taxon>Baekduiaceae</taxon>
        <taxon>Svornostia</taxon>
    </lineage>
</organism>
<proteinExistence type="inferred from homology"/>
<dbReference type="Pfam" id="PF00106">
    <property type="entry name" value="adh_short"/>
    <property type="match status" value="1"/>
</dbReference>
<dbReference type="PROSITE" id="PS00061">
    <property type="entry name" value="ADH_SHORT"/>
    <property type="match status" value="1"/>
</dbReference>
<dbReference type="Proteomes" id="UP001058860">
    <property type="component" value="Chromosome"/>
</dbReference>
<gene>
    <name evidence="4" type="ORF">LRS13_24270</name>
</gene>
<dbReference type="SUPFAM" id="SSF51735">
    <property type="entry name" value="NAD(P)-binding Rossmann-fold domains"/>
    <property type="match status" value="1"/>
</dbReference>
<dbReference type="InterPro" id="IPR002347">
    <property type="entry name" value="SDR_fam"/>
</dbReference>
<dbReference type="PANTHER" id="PTHR43391">
    <property type="entry name" value="RETINOL DEHYDROGENASE-RELATED"/>
    <property type="match status" value="1"/>
</dbReference>
<evidence type="ECO:0000256" key="2">
    <source>
        <dbReference type="ARBA" id="ARBA00022857"/>
    </source>
</evidence>
<dbReference type="InterPro" id="IPR020904">
    <property type="entry name" value="Sc_DH/Rdtase_CS"/>
</dbReference>
<comment type="similarity">
    <text evidence="1">Belongs to the short-chain dehydrogenases/reductases (SDR) family.</text>
</comment>
<dbReference type="PANTHER" id="PTHR43391:SF14">
    <property type="entry name" value="DEHYDROGENASE_REDUCTASE SDR FAMILY PROTEIN 7-LIKE"/>
    <property type="match status" value="1"/>
</dbReference>
<protein>
    <submittedName>
        <fullName evidence="4">SDR family oxidoreductase</fullName>
    </submittedName>
</protein>
<evidence type="ECO:0000256" key="1">
    <source>
        <dbReference type="ARBA" id="ARBA00006484"/>
    </source>
</evidence>
<dbReference type="CDD" id="cd05233">
    <property type="entry name" value="SDR_c"/>
    <property type="match status" value="1"/>
</dbReference>
<dbReference type="Gene3D" id="3.40.50.720">
    <property type="entry name" value="NAD(P)-binding Rossmann-like Domain"/>
    <property type="match status" value="1"/>
</dbReference>
<accession>A0ABY5PGF8</accession>
<dbReference type="EMBL" id="CP088295">
    <property type="protein sequence ID" value="UUY03738.1"/>
    <property type="molecule type" value="Genomic_DNA"/>
</dbReference>
<dbReference type="InterPro" id="IPR036291">
    <property type="entry name" value="NAD(P)-bd_dom_sf"/>
</dbReference>
<sequence length="263" mass="27989">MGTAVVTGGGNGLGAELCRALAARGHDVVVADIDLAAATAVAGTIDAMPHALDVADRAACQDLAASLPDLEVWINNAGLLAVGPSWETDEVRRRLLFEVNVHGTINGTEAALSRFLPAGRGHVLNIVSTAGIVPAPHETIYGATKHAALAYSVGTQLDLRIRGRKDVRVSALCPDGMWTPMLFKLARDPDAWPSWSGGMMQPGEVADVAMRVLDRPRIVKVHPRWRSVLRVGAAFPGAVAPLLPVIVRDAKRKQRKFAEREGL</sequence>
<reference evidence="5" key="1">
    <citation type="submission" date="2021-11" db="EMBL/GenBank/DDBJ databases">
        <title>Cultivation dependent microbiological survey of springs from the worlds oldest radium mine currently devoted to the extraction of radon-saturated water.</title>
        <authorList>
            <person name="Kapinusova G."/>
            <person name="Smrhova T."/>
            <person name="Strejcek M."/>
            <person name="Suman J."/>
            <person name="Jani K."/>
            <person name="Pajer P."/>
            <person name="Uhlik O."/>
        </authorList>
    </citation>
    <scope>NUCLEOTIDE SEQUENCE [LARGE SCALE GENOMIC DNA]</scope>
    <source>
        <strain evidence="5">J379</strain>
    </source>
</reference>
<evidence type="ECO:0000256" key="3">
    <source>
        <dbReference type="ARBA" id="ARBA00023002"/>
    </source>
</evidence>
<evidence type="ECO:0000313" key="4">
    <source>
        <dbReference type="EMBL" id="UUY03738.1"/>
    </source>
</evidence>
<evidence type="ECO:0000313" key="5">
    <source>
        <dbReference type="Proteomes" id="UP001058860"/>
    </source>
</evidence>
<name>A0ABY5PGF8_9ACTN</name>
<dbReference type="PRINTS" id="PR00081">
    <property type="entry name" value="GDHRDH"/>
</dbReference>
<keyword evidence="3" id="KW-0560">Oxidoreductase</keyword>
<dbReference type="RefSeq" id="WP_353864243.1">
    <property type="nucleotide sequence ID" value="NZ_CP088295.1"/>
</dbReference>
<keyword evidence="5" id="KW-1185">Reference proteome</keyword>
<keyword evidence="2" id="KW-0521">NADP</keyword>